<proteinExistence type="predicted"/>
<comment type="caution">
    <text evidence="2">The sequence shown here is derived from an EMBL/GenBank/DDBJ whole genome shotgun (WGS) entry which is preliminary data.</text>
</comment>
<dbReference type="HOGENOM" id="CLU_156522_0_0_5"/>
<dbReference type="GeneID" id="66295767"/>
<evidence type="ECO:0000313" key="3">
    <source>
        <dbReference type="Proteomes" id="UP000005306"/>
    </source>
</evidence>
<dbReference type="CDD" id="cd02237">
    <property type="entry name" value="cupin_DAD_ChrR"/>
    <property type="match status" value="1"/>
</dbReference>
<evidence type="ECO:0000259" key="1">
    <source>
        <dbReference type="Pfam" id="PF12973"/>
    </source>
</evidence>
<gene>
    <name evidence="2" type="ORF">PU1002_06841</name>
</gene>
<dbReference type="Gene3D" id="2.60.120.10">
    <property type="entry name" value="Jelly Rolls"/>
    <property type="match status" value="1"/>
</dbReference>
<sequence length="115" mass="13023">MTNRKITDLYDVEFTPFDNYGVVVPGMSWHKISYNKENGGNGTYLLKMEPNAKSLPHVHTGFEEFLMLEGELTDPDNKVFKKGDFVTFEPGSTHSSFTKDGCLILVFMRGINKPL</sequence>
<dbReference type="EMBL" id="AAPV01000001">
    <property type="protein sequence ID" value="EAS85419.1"/>
    <property type="molecule type" value="Genomic_DNA"/>
</dbReference>
<feature type="domain" description="ChrR-like cupin" evidence="1">
    <location>
        <begin position="11"/>
        <end position="108"/>
    </location>
</feature>
<dbReference type="RefSeq" id="WP_006998006.1">
    <property type="nucleotide sequence ID" value="NZ_CH724130.1"/>
</dbReference>
<protein>
    <recommendedName>
        <fullName evidence="1">ChrR-like cupin domain-containing protein</fullName>
    </recommendedName>
</protein>
<dbReference type="InterPro" id="IPR014710">
    <property type="entry name" value="RmlC-like_jellyroll"/>
</dbReference>
<reference evidence="2 3" key="1">
    <citation type="submission" date="2006-04" db="EMBL/GenBank/DDBJ databases">
        <authorList>
            <person name="Giovannoni S.J."/>
            <person name="Cho J.-C."/>
            <person name="Ferriera S."/>
            <person name="Johnson J."/>
            <person name="Kravitz S."/>
            <person name="Halpern A."/>
            <person name="Remington K."/>
            <person name="Beeson K."/>
            <person name="Tran B."/>
            <person name="Rogers Y.-H."/>
            <person name="Friedman R."/>
            <person name="Venter J.C."/>
        </authorList>
    </citation>
    <scope>NUCLEOTIDE SEQUENCE [LARGE SCALE GENOMIC DNA]</scope>
    <source>
        <strain evidence="2 3">HTCC1002</strain>
    </source>
</reference>
<dbReference type="Pfam" id="PF12973">
    <property type="entry name" value="Cupin_7"/>
    <property type="match status" value="1"/>
</dbReference>
<name>Q1V009_PELU1</name>
<dbReference type="InterPro" id="IPR011051">
    <property type="entry name" value="RmlC_Cupin_sf"/>
</dbReference>
<dbReference type="SUPFAM" id="SSF51182">
    <property type="entry name" value="RmlC-like cupins"/>
    <property type="match status" value="1"/>
</dbReference>
<dbReference type="AlphaFoldDB" id="Q1V009"/>
<organism evidence="2 3">
    <name type="scientific">Pelagibacter ubique (strain HTCC1002)</name>
    <dbReference type="NCBI Taxonomy" id="314261"/>
    <lineage>
        <taxon>Bacteria</taxon>
        <taxon>Pseudomonadati</taxon>
        <taxon>Pseudomonadota</taxon>
        <taxon>Alphaproteobacteria</taxon>
        <taxon>Candidatus Pelagibacterales</taxon>
        <taxon>Candidatus Pelagibacteraceae</taxon>
        <taxon>Candidatus Pelagibacter</taxon>
    </lineage>
</organism>
<accession>Q1V009</accession>
<dbReference type="Proteomes" id="UP000005306">
    <property type="component" value="Unassembled WGS sequence"/>
</dbReference>
<dbReference type="InterPro" id="IPR025979">
    <property type="entry name" value="ChrR-like_cupin_dom"/>
</dbReference>
<evidence type="ECO:0000313" key="2">
    <source>
        <dbReference type="EMBL" id="EAS85419.1"/>
    </source>
</evidence>